<sequence>MSEDSLVVQDSQECKKPEKEKYSKKQFNFQKYPKRRIAILFLYYGWEYDGLVSQKTSTNAVEDHLKNALLKTKLIEKWEDSKYCRSGRTDKDVSAFKQVASLIVRSTDSNGLYVFWPEDANKTEIKKYNTELNYTKILNAVLPKGIRILAWAPVPLNFNARFDCNERVYKYGLPASALDIQLMQNACDQLVGEHDFRNFCHIDNNPSRLQMSYIRNIHSAKIEIVSCDDNLTTNDVKQVSRYKFAELTIKASGFLWHQIRYIVSVLYEVGRRNENPEIVTDLLNIEKFPKRPTYCLAAATPLYLYDCCYNNTDISWKWDIYAVRVVRKILLNTYADFRTRCLMLKHMVEGIGNLLPELHDDYNGFNDFIVPLSSSLPASYVPLKRRRTCDSLEQRRQKLFKKNTSDFES</sequence>
<dbReference type="Pfam" id="PF01416">
    <property type="entry name" value="PseudoU_synth_1"/>
    <property type="match status" value="1"/>
</dbReference>
<dbReference type="EC" id="5.4.99.12" evidence="4"/>
<dbReference type="GO" id="GO:0005737">
    <property type="term" value="C:cytoplasm"/>
    <property type="evidence" value="ECO:0007669"/>
    <property type="project" value="TreeGrafter"/>
</dbReference>
<dbReference type="GO" id="GO:0005634">
    <property type="term" value="C:nucleus"/>
    <property type="evidence" value="ECO:0007669"/>
    <property type="project" value="TreeGrafter"/>
</dbReference>
<dbReference type="WBParaSite" id="SMUV_0000574801-mRNA-1">
    <property type="protein sequence ID" value="SMUV_0000574801-mRNA-1"/>
    <property type="gene ID" value="SMUV_0000574801"/>
</dbReference>
<keyword evidence="3 4" id="KW-0413">Isomerase</keyword>
<evidence type="ECO:0000256" key="3">
    <source>
        <dbReference type="ARBA" id="ARBA00023235"/>
    </source>
</evidence>
<dbReference type="PANTHER" id="PTHR11142:SF5">
    <property type="entry name" value="TRNA PSEUDOURIDINE(38_39) SYNTHASE"/>
    <property type="match status" value="1"/>
</dbReference>
<dbReference type="Gene3D" id="3.30.70.660">
    <property type="entry name" value="Pseudouridine synthase I, catalytic domain, C-terminal subdomain"/>
    <property type="match status" value="1"/>
</dbReference>
<evidence type="ECO:0000313" key="6">
    <source>
        <dbReference type="Proteomes" id="UP000046393"/>
    </source>
</evidence>
<dbReference type="FunFam" id="3.30.70.580:FF:000007">
    <property type="entry name" value="tRNA pseudouridine synthase"/>
    <property type="match status" value="1"/>
</dbReference>
<dbReference type="GO" id="GO:1990481">
    <property type="term" value="P:mRNA pseudouridine synthesis"/>
    <property type="evidence" value="ECO:0007669"/>
    <property type="project" value="TreeGrafter"/>
</dbReference>
<organism evidence="6 7">
    <name type="scientific">Syphacia muris</name>
    <dbReference type="NCBI Taxonomy" id="451379"/>
    <lineage>
        <taxon>Eukaryota</taxon>
        <taxon>Metazoa</taxon>
        <taxon>Ecdysozoa</taxon>
        <taxon>Nematoda</taxon>
        <taxon>Chromadorea</taxon>
        <taxon>Rhabditida</taxon>
        <taxon>Spirurina</taxon>
        <taxon>Oxyuridomorpha</taxon>
        <taxon>Oxyuroidea</taxon>
        <taxon>Oxyuridae</taxon>
        <taxon>Syphacia</taxon>
    </lineage>
</organism>
<dbReference type="Gene3D" id="3.30.70.580">
    <property type="entry name" value="Pseudouridine synthase I, catalytic domain, N-terminal subdomain"/>
    <property type="match status" value="1"/>
</dbReference>
<dbReference type="PANTHER" id="PTHR11142">
    <property type="entry name" value="PSEUDOURIDYLATE SYNTHASE"/>
    <property type="match status" value="1"/>
</dbReference>
<evidence type="ECO:0000313" key="7">
    <source>
        <dbReference type="WBParaSite" id="SMUV_0000574801-mRNA-1"/>
    </source>
</evidence>
<keyword evidence="2 4" id="KW-0819">tRNA processing</keyword>
<dbReference type="InterPro" id="IPR001406">
    <property type="entry name" value="PsdUridine_synth_TruA"/>
</dbReference>
<dbReference type="Proteomes" id="UP000046393">
    <property type="component" value="Unplaced"/>
</dbReference>
<reference evidence="7" key="1">
    <citation type="submission" date="2017-02" db="UniProtKB">
        <authorList>
            <consortium name="WormBaseParasite"/>
        </authorList>
    </citation>
    <scope>IDENTIFICATION</scope>
</reference>
<protein>
    <recommendedName>
        <fullName evidence="4">tRNA pseudouridine synthase</fullName>
        <ecNumber evidence="4">5.4.99.12</ecNumber>
    </recommendedName>
</protein>
<comment type="similarity">
    <text evidence="1 4">Belongs to the tRNA pseudouridine synthase TruA family.</text>
</comment>
<feature type="domain" description="Pseudouridine synthase I TruA alpha/beta" evidence="5">
    <location>
        <begin position="186"/>
        <end position="310"/>
    </location>
</feature>
<dbReference type="InterPro" id="IPR020094">
    <property type="entry name" value="TruA/RsuA/RluB/E/F_N"/>
</dbReference>
<dbReference type="InterPro" id="IPR020097">
    <property type="entry name" value="PsdUridine_synth_TruA_a/b_dom"/>
</dbReference>
<dbReference type="STRING" id="451379.A0A0N5AME2"/>
<dbReference type="HAMAP" id="MF_00171">
    <property type="entry name" value="TruA"/>
    <property type="match status" value="1"/>
</dbReference>
<dbReference type="GO" id="GO:0003723">
    <property type="term" value="F:RNA binding"/>
    <property type="evidence" value="ECO:0007669"/>
    <property type="project" value="InterPro"/>
</dbReference>
<proteinExistence type="inferred from homology"/>
<dbReference type="NCBIfam" id="TIGR00071">
    <property type="entry name" value="hisT_truA"/>
    <property type="match status" value="1"/>
</dbReference>
<dbReference type="AlphaFoldDB" id="A0A0N5AME2"/>
<evidence type="ECO:0000259" key="5">
    <source>
        <dbReference type="Pfam" id="PF01416"/>
    </source>
</evidence>
<dbReference type="InterPro" id="IPR020095">
    <property type="entry name" value="PsdUridine_synth_TruA_C"/>
</dbReference>
<dbReference type="GO" id="GO:0160147">
    <property type="term" value="F:tRNA pseudouridine(38-40) synthase activity"/>
    <property type="evidence" value="ECO:0007669"/>
    <property type="project" value="UniProtKB-EC"/>
</dbReference>
<name>A0A0N5AME2_9BILA</name>
<dbReference type="InterPro" id="IPR020103">
    <property type="entry name" value="PsdUridine_synth_cat_dom_sf"/>
</dbReference>
<evidence type="ECO:0000256" key="4">
    <source>
        <dbReference type="RuleBase" id="RU003792"/>
    </source>
</evidence>
<dbReference type="GO" id="GO:0031119">
    <property type="term" value="P:tRNA pseudouridine synthesis"/>
    <property type="evidence" value="ECO:0007669"/>
    <property type="project" value="TreeGrafter"/>
</dbReference>
<evidence type="ECO:0000256" key="1">
    <source>
        <dbReference type="ARBA" id="ARBA00009375"/>
    </source>
</evidence>
<accession>A0A0N5AME2</accession>
<dbReference type="SUPFAM" id="SSF55120">
    <property type="entry name" value="Pseudouridine synthase"/>
    <property type="match status" value="1"/>
</dbReference>
<evidence type="ECO:0000256" key="2">
    <source>
        <dbReference type="ARBA" id="ARBA00022694"/>
    </source>
</evidence>
<keyword evidence="6" id="KW-1185">Reference proteome</keyword>
<comment type="catalytic activity">
    <reaction evidence="4">
        <text>uridine(38/39/40) in tRNA = pseudouridine(38/39/40) in tRNA</text>
        <dbReference type="Rhea" id="RHEA:22376"/>
        <dbReference type="Rhea" id="RHEA-COMP:10085"/>
        <dbReference type="Rhea" id="RHEA-COMP:10087"/>
        <dbReference type="ChEBI" id="CHEBI:65314"/>
        <dbReference type="ChEBI" id="CHEBI:65315"/>
        <dbReference type="EC" id="5.4.99.12"/>
    </reaction>
</comment>